<dbReference type="OrthoDB" id="4736771at2"/>
<dbReference type="AlphaFoldDB" id="A0A1A2ZXK1"/>
<feature type="region of interest" description="Disordered" evidence="1">
    <location>
        <begin position="1"/>
        <end position="94"/>
    </location>
</feature>
<sequence length="94" mass="10166">MTMQSAERDEEEPGGSSRSDSPPLRSAERDEEEPGGSGRSDSPPLLAGNPNRMRAEEGDETVKGLADEAEKTKKELRDSTTTGKKAQEQSDESE</sequence>
<dbReference type="EMBL" id="LZKJ01000005">
    <property type="protein sequence ID" value="OBI53796.1"/>
    <property type="molecule type" value="Genomic_DNA"/>
</dbReference>
<comment type="caution">
    <text evidence="2">The sequence shown here is derived from an EMBL/GenBank/DDBJ whole genome shotgun (WGS) entry which is preliminary data.</text>
</comment>
<organism evidence="2 3">
    <name type="scientific">Mycobacterium kyorinense</name>
    <dbReference type="NCBI Taxonomy" id="487514"/>
    <lineage>
        <taxon>Bacteria</taxon>
        <taxon>Bacillati</taxon>
        <taxon>Actinomycetota</taxon>
        <taxon>Actinomycetes</taxon>
        <taxon>Mycobacteriales</taxon>
        <taxon>Mycobacteriaceae</taxon>
        <taxon>Mycobacterium</taxon>
    </lineage>
</organism>
<feature type="compositionally biased region" description="Basic and acidic residues" evidence="1">
    <location>
        <begin position="53"/>
        <end position="78"/>
    </location>
</feature>
<protein>
    <submittedName>
        <fullName evidence="2">Uncharacterized protein</fullName>
    </submittedName>
</protein>
<proteinExistence type="predicted"/>
<evidence type="ECO:0000256" key="1">
    <source>
        <dbReference type="SAM" id="MobiDB-lite"/>
    </source>
</evidence>
<dbReference type="RefSeq" id="WP_065012531.1">
    <property type="nucleotide sequence ID" value="NZ_LZKJ01000005.1"/>
</dbReference>
<name>A0A1A2ZXK1_9MYCO</name>
<reference evidence="3" key="1">
    <citation type="submission" date="2016-06" db="EMBL/GenBank/DDBJ databases">
        <authorList>
            <person name="Sutton G."/>
            <person name="Brinkac L."/>
            <person name="Sanka R."/>
            <person name="Adams M."/>
            <person name="Lau E."/>
            <person name="Sam S."/>
            <person name="Sreng N."/>
            <person name="Him V."/>
            <person name="Kerleguer A."/>
            <person name="Cheng S."/>
        </authorList>
    </citation>
    <scope>NUCLEOTIDE SEQUENCE [LARGE SCALE GENOMIC DNA]</scope>
    <source>
        <strain evidence="3">E861</strain>
    </source>
</reference>
<dbReference type="Proteomes" id="UP000093592">
    <property type="component" value="Unassembled WGS sequence"/>
</dbReference>
<accession>A0A1A2ZXK1</accession>
<evidence type="ECO:0000313" key="3">
    <source>
        <dbReference type="Proteomes" id="UP000093592"/>
    </source>
</evidence>
<gene>
    <name evidence="2" type="ORF">A5707_11120</name>
</gene>
<evidence type="ECO:0000313" key="2">
    <source>
        <dbReference type="EMBL" id="OBI53796.1"/>
    </source>
</evidence>